<sequence length="97" mass="11508">MEFILNKIDRHIREKMQEETKDHKVHSGKGINVNKDLKDEKDQFINEKEDAPKEQSDKRYITIDGVKYRGKNINIEVEKLEEINESNGKGRILDRKK</sequence>
<organism evidence="1 2">
    <name type="scientific">Clostridium butyricum</name>
    <dbReference type="NCBI Taxonomy" id="1492"/>
    <lineage>
        <taxon>Bacteria</taxon>
        <taxon>Bacillati</taxon>
        <taxon>Bacillota</taxon>
        <taxon>Clostridia</taxon>
        <taxon>Eubacteriales</taxon>
        <taxon>Clostridiaceae</taxon>
        <taxon>Clostridium</taxon>
    </lineage>
</organism>
<dbReference type="EMBL" id="BKBC01000005">
    <property type="protein sequence ID" value="GEQ20107.1"/>
    <property type="molecule type" value="Genomic_DNA"/>
</dbReference>
<name>A0A512TIQ2_CLOBU</name>
<protein>
    <submittedName>
        <fullName evidence="1">Uncharacterized protein</fullName>
    </submittedName>
</protein>
<gene>
    <name evidence="1" type="ORF">CBU02nite_06130</name>
</gene>
<dbReference type="Proteomes" id="UP000321089">
    <property type="component" value="Unassembled WGS sequence"/>
</dbReference>
<proteinExistence type="predicted"/>
<dbReference type="AlphaFoldDB" id="A0A512TIQ2"/>
<dbReference type="RefSeq" id="WP_146867945.1">
    <property type="nucleotide sequence ID" value="NZ_BKBC01000005.1"/>
</dbReference>
<reference evidence="1 2" key="1">
    <citation type="submission" date="2019-07" db="EMBL/GenBank/DDBJ databases">
        <title>Whole genome shotgun sequence of Clostridium butyricum NBRC 3858.</title>
        <authorList>
            <person name="Hosoyama A."/>
            <person name="Uohara A."/>
            <person name="Ohji S."/>
            <person name="Ichikawa N."/>
        </authorList>
    </citation>
    <scope>NUCLEOTIDE SEQUENCE [LARGE SCALE GENOMIC DNA]</scope>
    <source>
        <strain evidence="1 2">NBRC 3858</strain>
    </source>
</reference>
<evidence type="ECO:0000313" key="1">
    <source>
        <dbReference type="EMBL" id="GEQ20107.1"/>
    </source>
</evidence>
<evidence type="ECO:0000313" key="2">
    <source>
        <dbReference type="Proteomes" id="UP000321089"/>
    </source>
</evidence>
<accession>A0A512TIQ2</accession>
<comment type="caution">
    <text evidence="1">The sequence shown here is derived from an EMBL/GenBank/DDBJ whole genome shotgun (WGS) entry which is preliminary data.</text>
</comment>